<dbReference type="SMART" id="SM00798">
    <property type="entry name" value="AICARFT_IMPCHas"/>
    <property type="match status" value="1"/>
</dbReference>
<feature type="region of interest" description="Disordered" evidence="1">
    <location>
        <begin position="1"/>
        <end position="42"/>
    </location>
</feature>
<name>A0A292Q092_9PEZI</name>
<dbReference type="GO" id="GO:0003937">
    <property type="term" value="F:IMP cyclohydrolase activity"/>
    <property type="evidence" value="ECO:0007669"/>
    <property type="project" value="InterPro"/>
</dbReference>
<dbReference type="Gene3D" id="3.40.140.20">
    <property type="match status" value="1"/>
</dbReference>
<dbReference type="PANTHER" id="PTHR11692:SF0">
    <property type="entry name" value="BIFUNCTIONAL PURINE BIOSYNTHESIS PROTEIN ATIC"/>
    <property type="match status" value="1"/>
</dbReference>
<sequence length="269" mass="28577">MLYGRSGIGIGSIRKAPETGQHASPRCGREHSPSIPQSGNMQHSECFTNAIGALPGTSNPMKGISPHRISARPITRSAISIPSRTPLQKSMPPQENHRLGSKSLHTANYGPAIPFYLLSCDGGGQQQLSLRYGQSPHQNPAQAFVKSGELPTRDTLNSWPQAKELKRSLGFPAAAPFKHVAPTCGAVEKTVCFVGDVKGLDKGPQACAYTRAGRAEGMNSFGDRIAPNDIVDVATARVMSGEAPDGLIAPSYTSRAFDILKKKGGTYTV</sequence>
<dbReference type="PANTHER" id="PTHR11692">
    <property type="entry name" value="BIFUNCTIONAL PURINE BIOSYNTHESIS PROTEIN PURH"/>
    <property type="match status" value="1"/>
</dbReference>
<dbReference type="SUPFAM" id="SSF53927">
    <property type="entry name" value="Cytidine deaminase-like"/>
    <property type="match status" value="1"/>
</dbReference>
<dbReference type="InterPro" id="IPR024051">
    <property type="entry name" value="AICAR_Tfase_dup_dom_sf"/>
</dbReference>
<keyword evidence="3" id="KW-1185">Reference proteome</keyword>
<proteinExistence type="predicted"/>
<reference evidence="2" key="1">
    <citation type="submission" date="2015-10" db="EMBL/GenBank/DDBJ databases">
        <authorList>
            <person name="Regsiter A."/>
            <person name="william w."/>
        </authorList>
    </citation>
    <scope>NUCLEOTIDE SEQUENCE</scope>
    <source>
        <strain evidence="2">Montdore</strain>
    </source>
</reference>
<dbReference type="InterPro" id="IPR002695">
    <property type="entry name" value="PurH-like"/>
</dbReference>
<dbReference type="GO" id="GO:0005829">
    <property type="term" value="C:cytosol"/>
    <property type="evidence" value="ECO:0007669"/>
    <property type="project" value="TreeGrafter"/>
</dbReference>
<organism evidence="2 3">
    <name type="scientific">Tuber aestivum</name>
    <name type="common">summer truffle</name>
    <dbReference type="NCBI Taxonomy" id="59557"/>
    <lineage>
        <taxon>Eukaryota</taxon>
        <taxon>Fungi</taxon>
        <taxon>Dikarya</taxon>
        <taxon>Ascomycota</taxon>
        <taxon>Pezizomycotina</taxon>
        <taxon>Pezizomycetes</taxon>
        <taxon>Pezizales</taxon>
        <taxon>Tuberaceae</taxon>
        <taxon>Tuber</taxon>
    </lineage>
</organism>
<dbReference type="AlphaFoldDB" id="A0A292Q092"/>
<dbReference type="GO" id="GO:0006189">
    <property type="term" value="P:'de novo' IMP biosynthetic process"/>
    <property type="evidence" value="ECO:0007669"/>
    <property type="project" value="TreeGrafter"/>
</dbReference>
<protein>
    <submittedName>
        <fullName evidence="2">Uncharacterized protein</fullName>
    </submittedName>
</protein>
<evidence type="ECO:0000313" key="3">
    <source>
        <dbReference type="Proteomes" id="UP001412239"/>
    </source>
</evidence>
<dbReference type="Proteomes" id="UP001412239">
    <property type="component" value="Unassembled WGS sequence"/>
</dbReference>
<dbReference type="GO" id="GO:0004643">
    <property type="term" value="F:phosphoribosylaminoimidazolecarboxamide formyltransferase activity"/>
    <property type="evidence" value="ECO:0007669"/>
    <property type="project" value="InterPro"/>
</dbReference>
<dbReference type="EMBL" id="LN890976">
    <property type="protein sequence ID" value="CUS13236.1"/>
    <property type="molecule type" value="Genomic_DNA"/>
</dbReference>
<gene>
    <name evidence="2" type="ORF">GSTUAT00002683001</name>
</gene>
<accession>A0A292Q092</accession>
<feature type="compositionally biased region" description="Gly residues" evidence="1">
    <location>
        <begin position="1"/>
        <end position="10"/>
    </location>
</feature>
<dbReference type="InterPro" id="IPR016193">
    <property type="entry name" value="Cytidine_deaminase-like"/>
</dbReference>
<evidence type="ECO:0000256" key="1">
    <source>
        <dbReference type="SAM" id="MobiDB-lite"/>
    </source>
</evidence>
<dbReference type="Pfam" id="PF01808">
    <property type="entry name" value="AICARFT_IMPCHas"/>
    <property type="match status" value="1"/>
</dbReference>
<evidence type="ECO:0000313" key="2">
    <source>
        <dbReference type="EMBL" id="CUS13236.1"/>
    </source>
</evidence>